<keyword evidence="3" id="KW-0808">Transferase</keyword>
<dbReference type="AlphaFoldDB" id="A0AAN6DFJ0"/>
<feature type="compositionally biased region" description="Basic residues" evidence="7">
    <location>
        <begin position="253"/>
        <end position="270"/>
    </location>
</feature>
<evidence type="ECO:0000256" key="3">
    <source>
        <dbReference type="ARBA" id="ARBA00022679"/>
    </source>
</evidence>
<keyword evidence="4" id="KW-0547">Nucleotide-binding</keyword>
<comment type="caution">
    <text evidence="8">The sequence shown here is derived from an EMBL/GenBank/DDBJ whole genome shotgun (WGS) entry which is preliminary data.</text>
</comment>
<dbReference type="SUPFAM" id="SSF53613">
    <property type="entry name" value="Ribokinase-like"/>
    <property type="match status" value="1"/>
</dbReference>
<sequence length="319" mass="33987">MQLLSIQSHVAHGYVGNKAATFPLQTLGWNVDVLNTVNFSNHTGYGSVHGEVVAGDKLAQLYAGLCDINVRYDALLTGYIHGASSLAAVGQMCKAVKKSRRGPGLQAAGAQRPRRRDHAKPARAGAAAGLQDRQPRRPATRPCDAAHGTPRQARGGLVAVSERAAARSGAQRLFLLLRLVQGRRRANSVRNPQTGLVLHRRRRPVLCAAAGQTLQTAGRGAGYEPGAERDVARAGQDAADVRRAARRDGAGQARRRHVHEGVRAAHRRVQKPVPSGADRFQGCAALDGPRSKKIAVASLSESRAILSVPTTKSKPRVKS</sequence>
<feature type="region of interest" description="Disordered" evidence="7">
    <location>
        <begin position="100"/>
        <end position="157"/>
    </location>
</feature>
<name>A0AAN6DFJ0_PICAN</name>
<feature type="region of interest" description="Disordered" evidence="7">
    <location>
        <begin position="217"/>
        <end position="284"/>
    </location>
</feature>
<dbReference type="EMBL" id="JAHLUX010000005">
    <property type="protein sequence ID" value="KAG7818933.1"/>
    <property type="molecule type" value="Genomic_DNA"/>
</dbReference>
<dbReference type="InterPro" id="IPR004625">
    <property type="entry name" value="PyrdxlKinase"/>
</dbReference>
<dbReference type="GO" id="GO:0008478">
    <property type="term" value="F:pyridoxal kinase activity"/>
    <property type="evidence" value="ECO:0007669"/>
    <property type="project" value="UniProtKB-EC"/>
</dbReference>
<dbReference type="Proteomes" id="UP001196530">
    <property type="component" value="Unassembled WGS sequence"/>
</dbReference>
<dbReference type="PANTHER" id="PTHR10534:SF2">
    <property type="entry name" value="PYRIDOXAL KINASE"/>
    <property type="match status" value="1"/>
</dbReference>
<dbReference type="InterPro" id="IPR029056">
    <property type="entry name" value="Ribokinase-like"/>
</dbReference>
<dbReference type="PANTHER" id="PTHR10534">
    <property type="entry name" value="PYRIDOXAL KINASE"/>
    <property type="match status" value="1"/>
</dbReference>
<dbReference type="GO" id="GO:0009443">
    <property type="term" value="P:pyridoxal 5'-phosphate salvage"/>
    <property type="evidence" value="ECO:0007669"/>
    <property type="project" value="InterPro"/>
</dbReference>
<evidence type="ECO:0000256" key="5">
    <source>
        <dbReference type="ARBA" id="ARBA00022777"/>
    </source>
</evidence>
<dbReference type="GO" id="GO:0005829">
    <property type="term" value="C:cytosol"/>
    <property type="evidence" value="ECO:0007669"/>
    <property type="project" value="TreeGrafter"/>
</dbReference>
<feature type="compositionally biased region" description="Basic and acidic residues" evidence="7">
    <location>
        <begin position="239"/>
        <end position="249"/>
    </location>
</feature>
<protein>
    <recommendedName>
        <fullName evidence="2">pyridoxal kinase</fullName>
        <ecNumber evidence="2">2.7.1.35</ecNumber>
    </recommendedName>
</protein>
<dbReference type="GeneID" id="66126852"/>
<keyword evidence="5" id="KW-0418">Kinase</keyword>
<gene>
    <name evidence="8" type="ORF">KL928_002801</name>
</gene>
<evidence type="ECO:0000313" key="8">
    <source>
        <dbReference type="EMBL" id="KAG7818933.1"/>
    </source>
</evidence>
<evidence type="ECO:0000256" key="7">
    <source>
        <dbReference type="SAM" id="MobiDB-lite"/>
    </source>
</evidence>
<accession>A0AAN6DFJ0</accession>
<evidence type="ECO:0000313" key="9">
    <source>
        <dbReference type="Proteomes" id="UP001196530"/>
    </source>
</evidence>
<dbReference type="EC" id="2.7.1.35" evidence="2"/>
<evidence type="ECO:0000256" key="2">
    <source>
        <dbReference type="ARBA" id="ARBA00012104"/>
    </source>
</evidence>
<evidence type="ECO:0000256" key="6">
    <source>
        <dbReference type="ARBA" id="ARBA00022840"/>
    </source>
</evidence>
<keyword evidence="6" id="KW-0067">ATP-binding</keyword>
<evidence type="ECO:0000256" key="4">
    <source>
        <dbReference type="ARBA" id="ARBA00022741"/>
    </source>
</evidence>
<dbReference type="RefSeq" id="XP_043059955.1">
    <property type="nucleotide sequence ID" value="XM_043203318.1"/>
</dbReference>
<organism evidence="8 9">
    <name type="scientific">Pichia angusta</name>
    <name type="common">Yeast</name>
    <name type="synonym">Hansenula polymorpha</name>
    <dbReference type="NCBI Taxonomy" id="870730"/>
    <lineage>
        <taxon>Eukaryota</taxon>
        <taxon>Fungi</taxon>
        <taxon>Dikarya</taxon>
        <taxon>Ascomycota</taxon>
        <taxon>Saccharomycotina</taxon>
        <taxon>Pichiomycetes</taxon>
        <taxon>Pichiales</taxon>
        <taxon>Pichiaceae</taxon>
        <taxon>Ogataea</taxon>
    </lineage>
</organism>
<dbReference type="GO" id="GO:0005524">
    <property type="term" value="F:ATP binding"/>
    <property type="evidence" value="ECO:0007669"/>
    <property type="project" value="UniProtKB-KW"/>
</dbReference>
<proteinExistence type="inferred from homology"/>
<reference evidence="8" key="1">
    <citation type="journal article" date="2021" name="G3 (Bethesda)">
        <title>Genomic diversity, chromosomal rearrangements, and interspecies hybridization in the ogataea polymorpha species complex.</title>
        <authorList>
            <person name="Hanson S.J."/>
            <person name="Cinneide E.O."/>
            <person name="Salzberg L.I."/>
            <person name="Wolfe K.H."/>
            <person name="McGowan J."/>
            <person name="Fitzpatrick D.A."/>
            <person name="Matlin K."/>
        </authorList>
    </citation>
    <scope>NUCLEOTIDE SEQUENCE</scope>
    <source>
        <strain evidence="8">61-244</strain>
    </source>
</reference>
<comment type="similarity">
    <text evidence="1">Belongs to the pyridoxine kinase family.</text>
</comment>
<evidence type="ECO:0000256" key="1">
    <source>
        <dbReference type="ARBA" id="ARBA00008805"/>
    </source>
</evidence>
<dbReference type="Gene3D" id="3.40.1190.20">
    <property type="match status" value="1"/>
</dbReference>